<evidence type="ECO:0000313" key="4">
    <source>
        <dbReference type="Proteomes" id="UP000543556"/>
    </source>
</evidence>
<comment type="caution">
    <text evidence="3">The sequence shown here is derived from an EMBL/GenBank/DDBJ whole genome shotgun (WGS) entry which is preliminary data.</text>
</comment>
<keyword evidence="2" id="KW-0812">Transmembrane</keyword>
<sequence>MEYLVPLVIVLVIVIAVIVGARVMGRRGRAMQDAQGPGPRTAAPAQRRPRATREMAVEASAKLSPEAHRAVYSLIARQQVLDAVKAYRKATNSSLGQSAAAVAALAEFPQPLPDPVAAEAPLLVEDILEAVPKPAVPKPAVPKPAEAKPAEPGPAAGAYRYRAIVSRGEEVREVASTRLNEEVFGRIRSLALSGDLDGAAGLLRDHADISGDDAREFVSMIGLEE</sequence>
<name>A0A7Y7IDN3_9MICC</name>
<feature type="compositionally biased region" description="Low complexity" evidence="1">
    <location>
        <begin position="34"/>
        <end position="46"/>
    </location>
</feature>
<organism evidence="3 4">
    <name type="scientific">Arthrobacter wenxiniae</name>
    <dbReference type="NCBI Taxonomy" id="2713570"/>
    <lineage>
        <taxon>Bacteria</taxon>
        <taxon>Bacillati</taxon>
        <taxon>Actinomycetota</taxon>
        <taxon>Actinomycetes</taxon>
        <taxon>Micrococcales</taxon>
        <taxon>Micrococcaceae</taxon>
        <taxon>Arthrobacter</taxon>
    </lineage>
</organism>
<accession>A0A7Y7IDN3</accession>
<keyword evidence="4" id="KW-1185">Reference proteome</keyword>
<evidence type="ECO:0000256" key="2">
    <source>
        <dbReference type="SAM" id="Phobius"/>
    </source>
</evidence>
<dbReference type="AlphaFoldDB" id="A0A7Y7IDN3"/>
<keyword evidence="2" id="KW-1133">Transmembrane helix</keyword>
<proteinExistence type="predicted"/>
<keyword evidence="2" id="KW-0472">Membrane</keyword>
<reference evidence="3 4" key="1">
    <citation type="submission" date="2020-02" db="EMBL/GenBank/DDBJ databases">
        <title>Genome sequence of strain AETb3-4.</title>
        <authorList>
            <person name="Gao J."/>
            <person name="Zhang X."/>
        </authorList>
    </citation>
    <scope>NUCLEOTIDE SEQUENCE [LARGE SCALE GENOMIC DNA]</scope>
    <source>
        <strain evidence="3 4">AETb3-4</strain>
    </source>
</reference>
<dbReference type="EMBL" id="JAAMFM010000001">
    <property type="protein sequence ID" value="NVM93373.1"/>
    <property type="molecule type" value="Genomic_DNA"/>
</dbReference>
<feature type="region of interest" description="Disordered" evidence="1">
    <location>
        <begin position="29"/>
        <end position="51"/>
    </location>
</feature>
<dbReference type="RefSeq" id="WP_176633114.1">
    <property type="nucleotide sequence ID" value="NZ_JAAMFM010000001.1"/>
</dbReference>
<feature type="transmembrane region" description="Helical" evidence="2">
    <location>
        <begin position="6"/>
        <end position="25"/>
    </location>
</feature>
<gene>
    <name evidence="3" type="ORF">G6034_00350</name>
</gene>
<evidence type="ECO:0000256" key="1">
    <source>
        <dbReference type="SAM" id="MobiDB-lite"/>
    </source>
</evidence>
<protein>
    <submittedName>
        <fullName evidence="3">Uncharacterized protein</fullName>
    </submittedName>
</protein>
<dbReference type="Proteomes" id="UP000543556">
    <property type="component" value="Unassembled WGS sequence"/>
</dbReference>
<evidence type="ECO:0000313" key="3">
    <source>
        <dbReference type="EMBL" id="NVM93373.1"/>
    </source>
</evidence>